<feature type="region of interest" description="Disordered" evidence="1">
    <location>
        <begin position="32"/>
        <end position="101"/>
    </location>
</feature>
<name>A0ABT0XYF1_9ACTN</name>
<comment type="caution">
    <text evidence="2">The sequence shown here is derived from an EMBL/GenBank/DDBJ whole genome shotgun (WGS) entry which is preliminary data.</text>
</comment>
<keyword evidence="3" id="KW-1185">Reference proteome</keyword>
<proteinExistence type="predicted"/>
<organism evidence="2 3">
    <name type="scientific">Paractinoplanes hotanensis</name>
    <dbReference type="NCBI Taxonomy" id="2906497"/>
    <lineage>
        <taxon>Bacteria</taxon>
        <taxon>Bacillati</taxon>
        <taxon>Actinomycetota</taxon>
        <taxon>Actinomycetes</taxon>
        <taxon>Micromonosporales</taxon>
        <taxon>Micromonosporaceae</taxon>
        <taxon>Paractinoplanes</taxon>
    </lineage>
</organism>
<dbReference type="Proteomes" id="UP001523216">
    <property type="component" value="Unassembled WGS sequence"/>
</dbReference>
<evidence type="ECO:0000313" key="3">
    <source>
        <dbReference type="Proteomes" id="UP001523216"/>
    </source>
</evidence>
<feature type="compositionally biased region" description="Basic and acidic residues" evidence="1">
    <location>
        <begin position="72"/>
        <end position="81"/>
    </location>
</feature>
<dbReference type="RefSeq" id="WP_251798678.1">
    <property type="nucleotide sequence ID" value="NZ_JAMQOL010000017.1"/>
</dbReference>
<accession>A0ABT0XYF1</accession>
<evidence type="ECO:0000313" key="2">
    <source>
        <dbReference type="EMBL" id="MCM4078808.1"/>
    </source>
</evidence>
<gene>
    <name evidence="2" type="ORF">LXN57_14645</name>
</gene>
<evidence type="ECO:0000256" key="1">
    <source>
        <dbReference type="SAM" id="MobiDB-lite"/>
    </source>
</evidence>
<reference evidence="2 3" key="1">
    <citation type="submission" date="2022-06" db="EMBL/GenBank/DDBJ databases">
        <title>Actinoplanes abujensis sp. nov., isolated from Nigerian arid soil.</title>
        <authorList>
            <person name="Ding P."/>
        </authorList>
    </citation>
    <scope>NUCLEOTIDE SEQUENCE [LARGE SCALE GENOMIC DNA]</scope>
    <source>
        <strain evidence="3">TRM88002</strain>
    </source>
</reference>
<feature type="compositionally biased region" description="Polar residues" evidence="1">
    <location>
        <begin position="32"/>
        <end position="69"/>
    </location>
</feature>
<sequence>MQHWADSPTKRIAIGALLLVLAMAGCGSNVESSLGATWSSPDTAPTATGYRASSSPNTRDAERSASSSPIVDKTESREAETAPKPQAPRKTKAPSEGGTTYAECADGDCKVSFSGSVEFSLRRWTVSASVEDGGVRVRLTKPNGMGGGGGFLAGPGCAVAIHADGGGRVGCDEPEPEAKPEPGGYVVHLLKLNGGTAVIRAIVG</sequence>
<dbReference type="EMBL" id="JAMQOL010000017">
    <property type="protein sequence ID" value="MCM4078808.1"/>
    <property type="molecule type" value="Genomic_DNA"/>
</dbReference>
<protein>
    <submittedName>
        <fullName evidence="2">Uncharacterized protein</fullName>
    </submittedName>
</protein>